<dbReference type="Gene3D" id="3.80.10.10">
    <property type="entry name" value="Ribonuclease Inhibitor"/>
    <property type="match status" value="1"/>
</dbReference>
<evidence type="ECO:0000256" key="7">
    <source>
        <dbReference type="SAM" id="MobiDB-lite"/>
    </source>
</evidence>
<dbReference type="InParanoid" id="D8LN56"/>
<dbReference type="SMART" id="SM00369">
    <property type="entry name" value="LRR_TYP"/>
    <property type="match status" value="2"/>
</dbReference>
<dbReference type="Proteomes" id="UP000002630">
    <property type="component" value="Linkage Group LG03"/>
</dbReference>
<dbReference type="FunFam" id="3.80.10.10:FF:000400">
    <property type="entry name" value="Nuclear pore complex protein NUP107"/>
    <property type="match status" value="1"/>
</dbReference>
<dbReference type="AlphaFoldDB" id="D8LN56"/>
<sequence>MHSLMELAMEVDEDVTSCASKDKIIQILLASEKALLPGGATGDDTLVEEDARSPLPSGKGAGPAVVAPIPGPPVGSASTDRAVLMAVYHETNGPPEKKARPWAAAKGAWQKRKGWGKSSPLGNWDRVTVDRLGRVTTLELQFNNLKGPIPSALGGLTALQTLHVHNNQLSGVIPPELGWLTALTDLELQTNKLTGPIPPELGKLTALRKLDVSGNNLSGSIQRELSQLTHLFSTWFIGSYFDGSLDAQGTSPNSTQLEGGIIFIRNTRSYVGQAAMPSYGPTGVVEKLLMLNT</sequence>
<accession>D8LN56</accession>
<reference evidence="8 9" key="1">
    <citation type="journal article" date="2010" name="Nature">
        <title>The Ectocarpus genome and the independent evolution of multicellularity in brown algae.</title>
        <authorList>
            <person name="Cock J.M."/>
            <person name="Sterck L."/>
            <person name="Rouze P."/>
            <person name="Scornet D."/>
            <person name="Allen A.E."/>
            <person name="Amoutzias G."/>
            <person name="Anthouard V."/>
            <person name="Artiguenave F."/>
            <person name="Aury J.M."/>
            <person name="Badger J.H."/>
            <person name="Beszteri B."/>
            <person name="Billiau K."/>
            <person name="Bonnet E."/>
            <person name="Bothwell J.H."/>
            <person name="Bowler C."/>
            <person name="Boyen C."/>
            <person name="Brownlee C."/>
            <person name="Carrano C.J."/>
            <person name="Charrier B."/>
            <person name="Cho G.Y."/>
            <person name="Coelho S.M."/>
            <person name="Collen J."/>
            <person name="Corre E."/>
            <person name="Da Silva C."/>
            <person name="Delage L."/>
            <person name="Delaroque N."/>
            <person name="Dittami S.M."/>
            <person name="Doulbeau S."/>
            <person name="Elias M."/>
            <person name="Farnham G."/>
            <person name="Gachon C.M."/>
            <person name="Gschloessl B."/>
            <person name="Heesch S."/>
            <person name="Jabbari K."/>
            <person name="Jubin C."/>
            <person name="Kawai H."/>
            <person name="Kimura K."/>
            <person name="Kloareg B."/>
            <person name="Kupper F.C."/>
            <person name="Lang D."/>
            <person name="Le Bail A."/>
            <person name="Leblanc C."/>
            <person name="Lerouge P."/>
            <person name="Lohr M."/>
            <person name="Lopez P.J."/>
            <person name="Martens C."/>
            <person name="Maumus F."/>
            <person name="Michel G."/>
            <person name="Miranda-Saavedra D."/>
            <person name="Morales J."/>
            <person name="Moreau H."/>
            <person name="Motomura T."/>
            <person name="Nagasato C."/>
            <person name="Napoli C.A."/>
            <person name="Nelson D.R."/>
            <person name="Nyvall-Collen P."/>
            <person name="Peters A.F."/>
            <person name="Pommier C."/>
            <person name="Potin P."/>
            <person name="Poulain J."/>
            <person name="Quesneville H."/>
            <person name="Read B."/>
            <person name="Rensing S.A."/>
            <person name="Ritter A."/>
            <person name="Rousvoal S."/>
            <person name="Samanta M."/>
            <person name="Samson G."/>
            <person name="Schroeder D.C."/>
            <person name="Segurens B."/>
            <person name="Strittmatter M."/>
            <person name="Tonon T."/>
            <person name="Tregear J.W."/>
            <person name="Valentin K."/>
            <person name="von Dassow P."/>
            <person name="Yamagishi T."/>
            <person name="Van de Peer Y."/>
            <person name="Wincker P."/>
        </authorList>
    </citation>
    <scope>NUCLEOTIDE SEQUENCE [LARGE SCALE GENOMIC DNA]</scope>
    <source>
        <strain evidence="9">Ec32 / CCAP1310/4</strain>
    </source>
</reference>
<evidence type="ECO:0000256" key="5">
    <source>
        <dbReference type="ARBA" id="ARBA00022737"/>
    </source>
</evidence>
<keyword evidence="5" id="KW-0677">Repeat</keyword>
<dbReference type="Pfam" id="PF00560">
    <property type="entry name" value="LRR_1"/>
    <property type="match status" value="1"/>
</dbReference>
<dbReference type="Pfam" id="PF13855">
    <property type="entry name" value="LRR_8"/>
    <property type="match status" value="1"/>
</dbReference>
<dbReference type="PANTHER" id="PTHR48059">
    <property type="entry name" value="POLYGALACTURONASE INHIBITOR 1"/>
    <property type="match status" value="1"/>
</dbReference>
<dbReference type="OrthoDB" id="776842at2759"/>
<dbReference type="InterPro" id="IPR001611">
    <property type="entry name" value="Leu-rich_rpt"/>
</dbReference>
<evidence type="ECO:0000256" key="6">
    <source>
        <dbReference type="ARBA" id="ARBA00023136"/>
    </source>
</evidence>
<dbReference type="EMBL" id="FN648630">
    <property type="protein sequence ID" value="CBN74819.1"/>
    <property type="molecule type" value="Genomic_DNA"/>
</dbReference>
<proteinExistence type="predicted"/>
<evidence type="ECO:0000313" key="9">
    <source>
        <dbReference type="Proteomes" id="UP000002630"/>
    </source>
</evidence>
<keyword evidence="3" id="KW-0433">Leucine-rich repeat</keyword>
<evidence type="ECO:0000256" key="1">
    <source>
        <dbReference type="ARBA" id="ARBA00004196"/>
    </source>
</evidence>
<dbReference type="GO" id="GO:0016020">
    <property type="term" value="C:membrane"/>
    <property type="evidence" value="ECO:0007669"/>
    <property type="project" value="UniProtKB-SubCell"/>
</dbReference>
<evidence type="ECO:0000256" key="4">
    <source>
        <dbReference type="ARBA" id="ARBA00022729"/>
    </source>
</evidence>
<feature type="compositionally biased region" description="Low complexity" evidence="7">
    <location>
        <begin position="56"/>
        <end position="73"/>
    </location>
</feature>
<feature type="region of interest" description="Disordered" evidence="7">
    <location>
        <begin position="39"/>
        <end position="73"/>
    </location>
</feature>
<dbReference type="EMBL" id="FN649728">
    <property type="protein sequence ID" value="CBN74819.1"/>
    <property type="molecule type" value="Genomic_DNA"/>
</dbReference>
<organism evidence="8 9">
    <name type="scientific">Ectocarpus siliculosus</name>
    <name type="common">Brown alga</name>
    <name type="synonym">Conferva siliculosa</name>
    <dbReference type="NCBI Taxonomy" id="2880"/>
    <lineage>
        <taxon>Eukaryota</taxon>
        <taxon>Sar</taxon>
        <taxon>Stramenopiles</taxon>
        <taxon>Ochrophyta</taxon>
        <taxon>PX clade</taxon>
        <taxon>Phaeophyceae</taxon>
        <taxon>Ectocarpales</taxon>
        <taxon>Ectocarpaceae</taxon>
        <taxon>Ectocarpus</taxon>
    </lineage>
</organism>
<dbReference type="InterPro" id="IPR032675">
    <property type="entry name" value="LRR_dom_sf"/>
</dbReference>
<gene>
    <name evidence="8" type="ORF">Esi_0043_0091</name>
</gene>
<dbReference type="InterPro" id="IPR003591">
    <property type="entry name" value="Leu-rich_rpt_typical-subtyp"/>
</dbReference>
<dbReference type="SUPFAM" id="SSF52058">
    <property type="entry name" value="L domain-like"/>
    <property type="match status" value="1"/>
</dbReference>
<evidence type="ECO:0000313" key="8">
    <source>
        <dbReference type="EMBL" id="CBN74819.1"/>
    </source>
</evidence>
<dbReference type="PANTHER" id="PTHR48059:SF30">
    <property type="entry name" value="OS06G0587000 PROTEIN"/>
    <property type="match status" value="1"/>
</dbReference>
<keyword evidence="9" id="KW-1185">Reference proteome</keyword>
<keyword evidence="4" id="KW-0732">Signal</keyword>
<evidence type="ECO:0000256" key="2">
    <source>
        <dbReference type="ARBA" id="ARBA00004370"/>
    </source>
</evidence>
<comment type="subcellular location">
    <subcellularLocation>
        <location evidence="1">Cell envelope</location>
    </subcellularLocation>
    <subcellularLocation>
        <location evidence="2">Membrane</location>
    </subcellularLocation>
</comment>
<evidence type="ECO:0000256" key="3">
    <source>
        <dbReference type="ARBA" id="ARBA00022614"/>
    </source>
</evidence>
<protein>
    <submittedName>
        <fullName evidence="8">Hypothetical leucine rich repeat protein</fullName>
    </submittedName>
</protein>
<dbReference type="InterPro" id="IPR051848">
    <property type="entry name" value="PGIP"/>
</dbReference>
<keyword evidence="6" id="KW-0472">Membrane</keyword>
<name>D8LN56_ECTSI</name>